<feature type="domain" description="Rieske" evidence="5">
    <location>
        <begin position="7"/>
        <end position="102"/>
    </location>
</feature>
<keyword evidence="3" id="KW-0408">Iron</keyword>
<dbReference type="InterPro" id="IPR017941">
    <property type="entry name" value="Rieske_2Fe-2S"/>
</dbReference>
<protein>
    <submittedName>
        <fullName evidence="6">3-phenylpropionate/trans-cinnamate dioxygenase ferredoxin subunit/naphthalene 1,2-dioxygenase system ferredoxin subunit</fullName>
    </submittedName>
</protein>
<dbReference type="PANTHER" id="PTHR21496:SF23">
    <property type="entry name" value="3-PHENYLPROPIONATE_CINNAMIC ACID DIOXYGENASE FERREDOXIN SUBUNIT"/>
    <property type="match status" value="1"/>
</dbReference>
<evidence type="ECO:0000313" key="6">
    <source>
        <dbReference type="EMBL" id="SED31158.1"/>
    </source>
</evidence>
<evidence type="ECO:0000256" key="1">
    <source>
        <dbReference type="ARBA" id="ARBA00022714"/>
    </source>
</evidence>
<evidence type="ECO:0000313" key="7">
    <source>
        <dbReference type="Proteomes" id="UP000183208"/>
    </source>
</evidence>
<dbReference type="PANTHER" id="PTHR21496">
    <property type="entry name" value="FERREDOXIN-RELATED"/>
    <property type="match status" value="1"/>
</dbReference>
<evidence type="ECO:0000256" key="3">
    <source>
        <dbReference type="ARBA" id="ARBA00023004"/>
    </source>
</evidence>
<dbReference type="PROSITE" id="PS51296">
    <property type="entry name" value="RIESKE"/>
    <property type="match status" value="1"/>
</dbReference>
<dbReference type="GO" id="GO:0046872">
    <property type="term" value="F:metal ion binding"/>
    <property type="evidence" value="ECO:0007669"/>
    <property type="project" value="UniProtKB-KW"/>
</dbReference>
<dbReference type="AlphaFoldDB" id="A0A1M6ZVF8"/>
<evidence type="ECO:0000259" key="5">
    <source>
        <dbReference type="PROSITE" id="PS51296"/>
    </source>
</evidence>
<reference evidence="6 7" key="1">
    <citation type="submission" date="2016-10" db="EMBL/GenBank/DDBJ databases">
        <authorList>
            <person name="de Groot N.N."/>
        </authorList>
    </citation>
    <scope>NUCLEOTIDE SEQUENCE [LARGE SCALE GENOMIC DNA]</scope>
    <source>
        <strain evidence="6 7">GAS522</strain>
    </source>
</reference>
<dbReference type="CDD" id="cd03528">
    <property type="entry name" value="Rieske_RO_ferredoxin"/>
    <property type="match status" value="1"/>
</dbReference>
<dbReference type="Gene3D" id="2.102.10.10">
    <property type="entry name" value="Rieske [2Fe-2S] iron-sulphur domain"/>
    <property type="match status" value="1"/>
</dbReference>
<keyword evidence="2" id="KW-0479">Metal-binding</keyword>
<name>A0A1M6ZVF8_9BRAD</name>
<evidence type="ECO:0000256" key="4">
    <source>
        <dbReference type="ARBA" id="ARBA00023014"/>
    </source>
</evidence>
<dbReference type="SUPFAM" id="SSF50022">
    <property type="entry name" value="ISP domain"/>
    <property type="match status" value="1"/>
</dbReference>
<evidence type="ECO:0000256" key="2">
    <source>
        <dbReference type="ARBA" id="ARBA00022723"/>
    </source>
</evidence>
<proteinExistence type="predicted"/>
<dbReference type="Proteomes" id="UP000183208">
    <property type="component" value="Unassembled WGS sequence"/>
</dbReference>
<keyword evidence="6" id="KW-0560">Oxidoreductase</keyword>
<dbReference type="OrthoDB" id="9800167at2"/>
<dbReference type="EMBL" id="FNTI01000001">
    <property type="protein sequence ID" value="SED31158.1"/>
    <property type="molecule type" value="Genomic_DNA"/>
</dbReference>
<keyword evidence="4" id="KW-0411">Iron-sulfur</keyword>
<keyword evidence="6" id="KW-0223">Dioxygenase</keyword>
<dbReference type="GO" id="GO:0051537">
    <property type="term" value="F:2 iron, 2 sulfur cluster binding"/>
    <property type="evidence" value="ECO:0007669"/>
    <property type="project" value="UniProtKB-KW"/>
</dbReference>
<dbReference type="Pfam" id="PF00355">
    <property type="entry name" value="Rieske"/>
    <property type="match status" value="1"/>
</dbReference>
<gene>
    <name evidence="6" type="ORF">SAMN05444171_3764</name>
</gene>
<dbReference type="GO" id="GO:0051213">
    <property type="term" value="F:dioxygenase activity"/>
    <property type="evidence" value="ECO:0007669"/>
    <property type="project" value="UniProtKB-KW"/>
</dbReference>
<keyword evidence="1" id="KW-0001">2Fe-2S</keyword>
<dbReference type="InterPro" id="IPR036922">
    <property type="entry name" value="Rieske_2Fe-2S_sf"/>
</dbReference>
<organism evidence="6 7">
    <name type="scientific">Bradyrhizobium lablabi</name>
    <dbReference type="NCBI Taxonomy" id="722472"/>
    <lineage>
        <taxon>Bacteria</taxon>
        <taxon>Pseudomonadati</taxon>
        <taxon>Pseudomonadota</taxon>
        <taxon>Alphaproteobacteria</taxon>
        <taxon>Hyphomicrobiales</taxon>
        <taxon>Nitrobacteraceae</taxon>
        <taxon>Bradyrhizobium</taxon>
    </lineage>
</organism>
<accession>A0A1M6ZVF8</accession>
<sequence length="106" mass="11394">MQNGAWHSVCAIAEIAAGAMMAVEIGDLQIAIYNVGGEFFATDNVCSHEYALLTDGLLEDDMVECPLHGACFDVKTGKAQCEPAEIDLRVYPTRLSGNRVEICVAD</sequence>